<protein>
    <submittedName>
        <fullName evidence="1">Uncharacterized protein</fullName>
    </submittedName>
</protein>
<dbReference type="Proteomes" id="UP001489004">
    <property type="component" value="Unassembled WGS sequence"/>
</dbReference>
<sequence>MTGSSGAAVSREMVFTQSRLRELVQAKLPNPERASLVVLVNTRFSDVQLALEGVEEEDAVSTLQAYQRQIAVSTGDTDKTVPLAANAGGHIVGIEHAALLKERLKLASINHARNGVIWSLVFEFVYTHGIIALGVDDAGDIRYVLLDSNWEHVKLEDVASQLLRKDPATLNTFLPIIKDKTFGDFQGCKLHLPGAIRPYTRACLTMGDQWLKRAKAYEVLLDSAPVDYLKLERMSAFDDREATLDWLSGVSLPATANNIAAGDIGDGSTPPTGSSTSAIDAEAAFAGPNAAMQGPFNATSSTPPTGSSCNSAVDVAAAVAAATAALQGTRF</sequence>
<comment type="caution">
    <text evidence="1">The sequence shown here is derived from an EMBL/GenBank/DDBJ whole genome shotgun (WGS) entry which is preliminary data.</text>
</comment>
<evidence type="ECO:0000313" key="1">
    <source>
        <dbReference type="EMBL" id="KAK9817723.1"/>
    </source>
</evidence>
<keyword evidence="2" id="KW-1185">Reference proteome</keyword>
<reference evidence="1 2" key="1">
    <citation type="journal article" date="2024" name="Nat. Commun.">
        <title>Phylogenomics reveals the evolutionary origins of lichenization in chlorophyte algae.</title>
        <authorList>
            <person name="Puginier C."/>
            <person name="Libourel C."/>
            <person name="Otte J."/>
            <person name="Skaloud P."/>
            <person name="Haon M."/>
            <person name="Grisel S."/>
            <person name="Petersen M."/>
            <person name="Berrin J.G."/>
            <person name="Delaux P.M."/>
            <person name="Dal Grande F."/>
            <person name="Keller J."/>
        </authorList>
    </citation>
    <scope>NUCLEOTIDE SEQUENCE [LARGE SCALE GENOMIC DNA]</scope>
    <source>
        <strain evidence="1 2">SAG 2043</strain>
    </source>
</reference>
<evidence type="ECO:0000313" key="2">
    <source>
        <dbReference type="Proteomes" id="UP001489004"/>
    </source>
</evidence>
<gene>
    <name evidence="1" type="ORF">WJX72_001236</name>
</gene>
<name>A0AAW1Q9G6_9CHLO</name>
<dbReference type="AlphaFoldDB" id="A0AAW1Q9G6"/>
<dbReference type="EMBL" id="JALJOR010000004">
    <property type="protein sequence ID" value="KAK9817723.1"/>
    <property type="molecule type" value="Genomic_DNA"/>
</dbReference>
<accession>A0AAW1Q9G6</accession>
<proteinExistence type="predicted"/>
<organism evidence="1 2">
    <name type="scientific">[Myrmecia] bisecta</name>
    <dbReference type="NCBI Taxonomy" id="41462"/>
    <lineage>
        <taxon>Eukaryota</taxon>
        <taxon>Viridiplantae</taxon>
        <taxon>Chlorophyta</taxon>
        <taxon>core chlorophytes</taxon>
        <taxon>Trebouxiophyceae</taxon>
        <taxon>Trebouxiales</taxon>
        <taxon>Trebouxiaceae</taxon>
        <taxon>Myrmecia</taxon>
    </lineage>
</organism>